<reference evidence="13" key="2">
    <citation type="submission" date="2025-05" db="UniProtKB">
        <authorList>
            <consortium name="Ensembl"/>
        </authorList>
    </citation>
    <scope>IDENTIFICATION</scope>
</reference>
<evidence type="ECO:0000259" key="11">
    <source>
        <dbReference type="PROSITE" id="PS50853"/>
    </source>
</evidence>
<dbReference type="OMA" id="WTECLAD"/>
<evidence type="ECO:0000313" key="12">
    <source>
        <dbReference type="EMBL" id="AAR25685.1"/>
    </source>
</evidence>
<dbReference type="PANTHER" id="PTHR23037">
    <property type="entry name" value="CYTOKINE RECEPTOR"/>
    <property type="match status" value="1"/>
</dbReference>
<keyword evidence="5 9" id="KW-0472">Membrane</keyword>
<dbReference type="EMBL" id="AY374494">
    <property type="protein sequence ID" value="AAR25685.1"/>
    <property type="molecule type" value="mRNA"/>
</dbReference>
<evidence type="ECO:0000256" key="9">
    <source>
        <dbReference type="SAM" id="Phobius"/>
    </source>
</evidence>
<dbReference type="InterPro" id="IPR003961">
    <property type="entry name" value="FN3_dom"/>
</dbReference>
<organism evidence="12">
    <name type="scientific">Tetraodon nigroviridis</name>
    <name type="common">Spotted green pufferfish</name>
    <name type="synonym">Chelonodon nigroviridis</name>
    <dbReference type="NCBI Taxonomy" id="99883"/>
    <lineage>
        <taxon>Eukaryota</taxon>
        <taxon>Metazoa</taxon>
        <taxon>Chordata</taxon>
        <taxon>Craniata</taxon>
        <taxon>Vertebrata</taxon>
        <taxon>Euteleostomi</taxon>
        <taxon>Actinopterygii</taxon>
        <taxon>Neopterygii</taxon>
        <taxon>Teleostei</taxon>
        <taxon>Neoteleostei</taxon>
        <taxon>Acanthomorphata</taxon>
        <taxon>Eupercaria</taxon>
        <taxon>Tetraodontiformes</taxon>
        <taxon>Tetradontoidea</taxon>
        <taxon>Tetraodontidae</taxon>
        <taxon>Tetraodon</taxon>
    </lineage>
</organism>
<gene>
    <name evidence="12" type="primary">CRFA22</name>
</gene>
<feature type="transmembrane region" description="Helical" evidence="9">
    <location>
        <begin position="433"/>
        <end position="453"/>
    </location>
</feature>
<dbReference type="GO" id="GO:0004896">
    <property type="term" value="F:cytokine receptor activity"/>
    <property type="evidence" value="ECO:0007669"/>
    <property type="project" value="TreeGrafter"/>
</dbReference>
<dbReference type="CDD" id="cd00063">
    <property type="entry name" value="FN3"/>
    <property type="match status" value="1"/>
</dbReference>
<evidence type="ECO:0000256" key="6">
    <source>
        <dbReference type="ARBA" id="ARBA00023170"/>
    </source>
</evidence>
<dbReference type="Ensembl" id="ENSTNIT00000004300.1">
    <property type="protein sequence ID" value="ENSTNIP00000004166.1"/>
    <property type="gene ID" value="ENSTNIG00000001802.1"/>
</dbReference>
<keyword evidence="6 12" id="KW-0675">Receptor</keyword>
<dbReference type="InterPro" id="IPR013783">
    <property type="entry name" value="Ig-like_fold"/>
</dbReference>
<dbReference type="GO" id="GO:0009897">
    <property type="term" value="C:external side of plasma membrane"/>
    <property type="evidence" value="ECO:0007669"/>
    <property type="project" value="TreeGrafter"/>
</dbReference>
<feature type="region of interest" description="Disordered" evidence="8">
    <location>
        <begin position="516"/>
        <end position="548"/>
    </location>
</feature>
<keyword evidence="2 9" id="KW-0812">Transmembrane</keyword>
<keyword evidence="7" id="KW-0325">Glycoprotein</keyword>
<dbReference type="PROSITE" id="PS50853">
    <property type="entry name" value="FN3"/>
    <property type="match status" value="1"/>
</dbReference>
<proteinExistence type="evidence at transcript level"/>
<dbReference type="SUPFAM" id="SSF49265">
    <property type="entry name" value="Fibronectin type III"/>
    <property type="match status" value="4"/>
</dbReference>
<dbReference type="STRING" id="99883.ENSTNIP00000004166"/>
<name>Q6UAN4_TETNG</name>
<feature type="signal peptide" evidence="10">
    <location>
        <begin position="1"/>
        <end position="29"/>
    </location>
</feature>
<feature type="chain" id="PRO_5014106657" evidence="10">
    <location>
        <begin position="30"/>
        <end position="631"/>
    </location>
</feature>
<keyword evidence="3 10" id="KW-0732">Signal</keyword>
<evidence type="ECO:0000256" key="7">
    <source>
        <dbReference type="ARBA" id="ARBA00023180"/>
    </source>
</evidence>
<protein>
    <submittedName>
        <fullName evidence="12">Class I helical cytokine receptor number 22</fullName>
    </submittedName>
    <submittedName>
        <fullName evidence="13">MPL proto-oncogene, thrombopoietin receptor</fullName>
    </submittedName>
</protein>
<dbReference type="PANTHER" id="PTHR23037:SF34">
    <property type="entry name" value="THROMBOPOIETIN RECEPTOR ISOFORM X1"/>
    <property type="match status" value="1"/>
</dbReference>
<evidence type="ECO:0000256" key="8">
    <source>
        <dbReference type="SAM" id="MobiDB-lite"/>
    </source>
</evidence>
<evidence type="ECO:0000256" key="4">
    <source>
        <dbReference type="ARBA" id="ARBA00022989"/>
    </source>
</evidence>
<dbReference type="Proteomes" id="UP000007303">
    <property type="component" value="Unassembled WGS sequence"/>
</dbReference>
<dbReference type="InterPro" id="IPR015152">
    <property type="entry name" value="Growth/epo_recpt_lig-bind"/>
</dbReference>
<dbReference type="HOGENOM" id="CLU_433416_0_0_1"/>
<comment type="subcellular location">
    <subcellularLocation>
        <location evidence="1">Membrane</location>
        <topology evidence="1">Single-pass type I membrane protein</topology>
    </subcellularLocation>
</comment>
<evidence type="ECO:0000313" key="14">
    <source>
        <dbReference type="Proteomes" id="UP000007303"/>
    </source>
</evidence>
<reference evidence="12 14" key="1">
    <citation type="journal article" date="2004" name="Nature">
        <title>Genome duplication in the teleost fish Tetraodon nigroviridis reveals the early vertebrate proto-karyotype.</title>
        <authorList>
            <person name="Jaillon O."/>
            <person name="Aury J.-M."/>
            <person name="Brunet F."/>
            <person name="Petit J.-L."/>
            <person name="Stange-Thomann N."/>
            <person name="Mauceli E."/>
            <person name="Bouneau L."/>
            <person name="Fischer C."/>
            <person name="Ozouf-Costaz C."/>
            <person name="Bernot A."/>
            <person name="Nicaud S."/>
            <person name="Jaffe D."/>
            <person name="Fisher S."/>
            <person name="Lutfalla G."/>
            <person name="Dossat C."/>
            <person name="Segurens B."/>
            <person name="Dasilva C."/>
            <person name="Salanoubat M."/>
            <person name="Levy M."/>
            <person name="Boudet N."/>
            <person name="Castellano S."/>
            <person name="Anthouard V."/>
            <person name="Jubin C."/>
            <person name="Castelli V."/>
            <person name="Katinka M."/>
            <person name="Vacherie B."/>
            <person name="Biemont C."/>
            <person name="Skalli Z."/>
            <person name="Cattolico L."/>
            <person name="Poulain J."/>
            <person name="De Berardinis V."/>
            <person name="Cruaud C."/>
            <person name="Duprat S."/>
            <person name="Brottier P."/>
            <person name="Coutanceau J.-P."/>
            <person name="Gouzy J."/>
            <person name="Parra G."/>
            <person name="Lardier G."/>
            <person name="Chapple C."/>
            <person name="McKernan K.J."/>
            <person name="McEwan P."/>
            <person name="Bosak S."/>
            <person name="Kellis M."/>
            <person name="Volff J.-N."/>
            <person name="Guigo R."/>
            <person name="Zody M.C."/>
            <person name="Mesirov J."/>
            <person name="Lindblad-Toh K."/>
            <person name="Birren B."/>
            <person name="Nusbaum C."/>
            <person name="Kahn D."/>
            <person name="Robinson-Rechavi M."/>
            <person name="Laudet V."/>
            <person name="Schachter V."/>
            <person name="Quetier F."/>
            <person name="Saurin W."/>
            <person name="Scarpelli C."/>
            <person name="Wincker P."/>
            <person name="Lander E.S."/>
            <person name="Weissenbach J."/>
            <person name="Roest Crollius H."/>
        </authorList>
    </citation>
    <scope>NUCLEOTIDE SEQUENCE</scope>
</reference>
<sequence length="631" mass="71680">MERSFRWGIPLKNWWTIVCLVSLIRHTYGTVNISEEDLLLFKDDEFLKCFTSTQFDFTCFFETSDNRTYDLSYNVNGTEMCELFVRKTDEGTLLHICSFPEVDVHLFVEIHLEVGERGTNTSLYNRTVCVEDHFYLDPPFNVSLDHNGEPGQLQVSWKSTAPKYFEDDMMFMIRYSSKSLGQKIKEAKQGDILDSLVPGEVTDVQVTAKCASNPAAGHWSRWSEPARAVVPQSSGDISLRCFTPDLHNITCMWNRSRNRLENNYTLFSKQSLSKGSSWSDWTECLADGNTTDLCRFQVHGSGKFKVKLSRDKSPLSTTFYTPVLAAYKSIRTSPPSHLSGGWRRNKLCLKWETPLPILFAHLQYEVFYQIRGTDAWTILSIQSAETSTCVQLPLGIHYRAKIRAKPDGITYSGDWSDWSDVITGDTPADKSTFLLLCIPICMLVIAVITISLFPKTFSKLKLYFWPPVPNPDKVLQGYLTEINGQRWNPWLTTKPCLEDIAASFLEVMSEDEAVVSEKRSKTSTQLLSAEQRLPRPEPPDQPPGGEAYSGYVTLRKGTFIHNISTQEREEQPLTDRCVHTCTDDPDCDLHCSGNEFLNQSYHPQAEPADGFKCPVTVFRESGNLYTNLPCS</sequence>
<dbReference type="GeneTree" id="ENSGT00940000166530"/>
<dbReference type="AlphaFoldDB" id="Q6UAN4"/>
<keyword evidence="4 9" id="KW-1133">Transmembrane helix</keyword>
<evidence type="ECO:0000256" key="3">
    <source>
        <dbReference type="ARBA" id="ARBA00022729"/>
    </source>
</evidence>
<feature type="domain" description="Fibronectin type-III" evidence="11">
    <location>
        <begin position="331"/>
        <end position="429"/>
    </location>
</feature>
<accession>Q6UAN4</accession>
<evidence type="ECO:0000256" key="10">
    <source>
        <dbReference type="SAM" id="SignalP"/>
    </source>
</evidence>
<keyword evidence="14" id="KW-1185">Reference proteome</keyword>
<dbReference type="Pfam" id="PF09067">
    <property type="entry name" value="EpoR_lig-bind"/>
    <property type="match status" value="1"/>
</dbReference>
<evidence type="ECO:0000256" key="5">
    <source>
        <dbReference type="ARBA" id="ARBA00023136"/>
    </source>
</evidence>
<dbReference type="Gene3D" id="2.60.40.10">
    <property type="entry name" value="Immunoglobulins"/>
    <property type="match status" value="4"/>
</dbReference>
<evidence type="ECO:0000256" key="2">
    <source>
        <dbReference type="ARBA" id="ARBA00022692"/>
    </source>
</evidence>
<evidence type="ECO:0000256" key="1">
    <source>
        <dbReference type="ARBA" id="ARBA00004479"/>
    </source>
</evidence>
<dbReference type="InterPro" id="IPR036116">
    <property type="entry name" value="FN3_sf"/>
</dbReference>
<evidence type="ECO:0000313" key="13">
    <source>
        <dbReference type="Ensembl" id="ENSTNIP00000004166.1"/>
    </source>
</evidence>